<organism evidence="2 3">
    <name type="scientific">Gemmata obscuriglobus</name>
    <dbReference type="NCBI Taxonomy" id="114"/>
    <lineage>
        <taxon>Bacteria</taxon>
        <taxon>Pseudomonadati</taxon>
        <taxon>Planctomycetota</taxon>
        <taxon>Planctomycetia</taxon>
        <taxon>Gemmatales</taxon>
        <taxon>Gemmataceae</taxon>
        <taxon>Gemmata</taxon>
    </lineage>
</organism>
<keyword evidence="1" id="KW-1133">Transmembrane helix</keyword>
<protein>
    <submittedName>
        <fullName evidence="2">Uncharacterized protein</fullName>
    </submittedName>
</protein>
<evidence type="ECO:0000313" key="2">
    <source>
        <dbReference type="EMBL" id="AWM40296.1"/>
    </source>
</evidence>
<evidence type="ECO:0000256" key="1">
    <source>
        <dbReference type="SAM" id="Phobius"/>
    </source>
</evidence>
<dbReference type="AlphaFoldDB" id="A0A2Z3H9J5"/>
<keyword evidence="1" id="KW-0812">Transmembrane</keyword>
<dbReference type="KEGG" id="gog:C1280_27035"/>
<evidence type="ECO:0000313" key="3">
    <source>
        <dbReference type="Proteomes" id="UP000245802"/>
    </source>
</evidence>
<keyword evidence="1" id="KW-0472">Membrane</keyword>
<gene>
    <name evidence="2" type="ORF">C1280_27035</name>
</gene>
<name>A0A2Z3H9J5_9BACT</name>
<sequence>MVVVGAGVVVGAVVVTGGGPAVVVVVLVVAGAGVVVGPAVVVVGGWHAATHAALSPRYGPDFCTHPAGIVGVAAHPQNP</sequence>
<dbReference type="EMBL" id="CP025958">
    <property type="protein sequence ID" value="AWM40296.1"/>
    <property type="molecule type" value="Genomic_DNA"/>
</dbReference>
<feature type="transmembrane region" description="Helical" evidence="1">
    <location>
        <begin position="20"/>
        <end position="48"/>
    </location>
</feature>
<accession>A0A2Z3H9J5</accession>
<keyword evidence="3" id="KW-1185">Reference proteome</keyword>
<dbReference type="Proteomes" id="UP000245802">
    <property type="component" value="Chromosome"/>
</dbReference>
<proteinExistence type="predicted"/>
<reference evidence="2 3" key="1">
    <citation type="submission" date="2018-01" db="EMBL/GenBank/DDBJ databases">
        <title>G. obscuriglobus.</title>
        <authorList>
            <person name="Franke J."/>
            <person name="Blomberg W."/>
            <person name="Selmecki A."/>
        </authorList>
    </citation>
    <scope>NUCLEOTIDE SEQUENCE [LARGE SCALE GENOMIC DNA]</scope>
    <source>
        <strain evidence="2 3">DSM 5831</strain>
    </source>
</reference>